<gene>
    <name evidence="1" type="ORF">TWF730_008640</name>
</gene>
<proteinExistence type="predicted"/>
<comment type="caution">
    <text evidence="1">The sequence shown here is derived from an EMBL/GenBank/DDBJ whole genome shotgun (WGS) entry which is preliminary data.</text>
</comment>
<accession>A0AAV9V395</accession>
<sequence length="337" mass="37465">MTFYDKLLGVFHRGPKAKQEKKQKNGHQGDILRQMLQVPPAAVGLALPGVSFKSAQVSSELPTPPPRVVFKDQVSSRSLPTYGQEDLVAIDMVPRPAYPRSFSAGMLHEEQSQIRCHARYETLERRGINVPTVVVGPVRLSALRDWEALGERAEAEVNLPLPGLLSAVGEPGCEFVGNSAYVPATPRFPREEKPRAERGKKKSIRGRMARVFQVKGIQNVFTSNRPRANKVTRPTGNPAGSAGQGFRLWLRDGVDPWADASNPCLHGRDKPGLLRTVHPRPWVTTIVTAATAPKAVPRKNYRDFAREMWFYFPNGFASGAEEYSAFEEWFANRAPQT</sequence>
<organism evidence="1 2">
    <name type="scientific">Orbilia blumenaviensis</name>
    <dbReference type="NCBI Taxonomy" id="1796055"/>
    <lineage>
        <taxon>Eukaryota</taxon>
        <taxon>Fungi</taxon>
        <taxon>Dikarya</taxon>
        <taxon>Ascomycota</taxon>
        <taxon>Pezizomycotina</taxon>
        <taxon>Orbiliomycetes</taxon>
        <taxon>Orbiliales</taxon>
        <taxon>Orbiliaceae</taxon>
        <taxon>Orbilia</taxon>
    </lineage>
</organism>
<evidence type="ECO:0000313" key="2">
    <source>
        <dbReference type="Proteomes" id="UP001373714"/>
    </source>
</evidence>
<reference evidence="1 2" key="1">
    <citation type="submission" date="2019-10" db="EMBL/GenBank/DDBJ databases">
        <authorList>
            <person name="Palmer J.M."/>
        </authorList>
    </citation>
    <scope>NUCLEOTIDE SEQUENCE [LARGE SCALE GENOMIC DNA]</scope>
    <source>
        <strain evidence="1 2">TWF730</strain>
    </source>
</reference>
<protein>
    <submittedName>
        <fullName evidence="1">Uncharacterized protein</fullName>
    </submittedName>
</protein>
<evidence type="ECO:0000313" key="1">
    <source>
        <dbReference type="EMBL" id="KAK6354228.1"/>
    </source>
</evidence>
<dbReference type="Proteomes" id="UP001373714">
    <property type="component" value="Unassembled WGS sequence"/>
</dbReference>
<name>A0AAV9V395_9PEZI</name>
<keyword evidence="2" id="KW-1185">Reference proteome</keyword>
<dbReference type="AlphaFoldDB" id="A0AAV9V395"/>
<dbReference type="EMBL" id="JAVHNS010000005">
    <property type="protein sequence ID" value="KAK6354228.1"/>
    <property type="molecule type" value="Genomic_DNA"/>
</dbReference>